<accession>A0ABN7P797</accession>
<dbReference type="InterPro" id="IPR050865">
    <property type="entry name" value="BEACH_Domain"/>
</dbReference>
<feature type="domain" description="DUF4704" evidence="1">
    <location>
        <begin position="67"/>
        <end position="159"/>
    </location>
</feature>
<protein>
    <recommendedName>
        <fullName evidence="1">DUF4704 domain-containing protein</fullName>
    </recommendedName>
</protein>
<name>A0ABN7P797_TIMPD</name>
<dbReference type="PANTHER" id="PTHR13743">
    <property type="entry name" value="BEIGE/BEACH-RELATED"/>
    <property type="match status" value="1"/>
</dbReference>
<dbReference type="Proteomes" id="UP001153148">
    <property type="component" value="Unassembled WGS sequence"/>
</dbReference>
<keyword evidence="3" id="KW-1185">Reference proteome</keyword>
<dbReference type="InterPro" id="IPR031570">
    <property type="entry name" value="NBEA/BDCP_DUF4704"/>
</dbReference>
<dbReference type="Pfam" id="PF15787">
    <property type="entry name" value="DUF4704"/>
    <property type="match status" value="1"/>
</dbReference>
<gene>
    <name evidence="2" type="ORF">TPAB3V08_LOCUS9883</name>
</gene>
<proteinExistence type="predicted"/>
<evidence type="ECO:0000259" key="1">
    <source>
        <dbReference type="Pfam" id="PF15787"/>
    </source>
</evidence>
<dbReference type="PANTHER" id="PTHR13743:SF112">
    <property type="entry name" value="BEACH DOMAIN-CONTAINING PROTEIN"/>
    <property type="match status" value="1"/>
</dbReference>
<feature type="non-terminal residue" evidence="2">
    <location>
        <position position="1"/>
    </location>
</feature>
<sequence>NAINGIGGVHVLFPILENASKCEDGPDLSFISPSVEKECKMLEERHGSMDSDDWEILPSSSYSDWKLEQNPVSGFLSLLKNIISGSALNQEQLLKNNGLSIIGVLLARTKPNLVDVNVLMAAQLLVEMTRDIPNLPLLRALYQHILFNFKIWSRSQFHIRIGED</sequence>
<organism evidence="2 3">
    <name type="scientific">Timema podura</name>
    <name type="common">Walking stick</name>
    <dbReference type="NCBI Taxonomy" id="61482"/>
    <lineage>
        <taxon>Eukaryota</taxon>
        <taxon>Metazoa</taxon>
        <taxon>Ecdysozoa</taxon>
        <taxon>Arthropoda</taxon>
        <taxon>Hexapoda</taxon>
        <taxon>Insecta</taxon>
        <taxon>Pterygota</taxon>
        <taxon>Neoptera</taxon>
        <taxon>Polyneoptera</taxon>
        <taxon>Phasmatodea</taxon>
        <taxon>Timematodea</taxon>
        <taxon>Timematoidea</taxon>
        <taxon>Timematidae</taxon>
        <taxon>Timema</taxon>
    </lineage>
</organism>
<evidence type="ECO:0000313" key="2">
    <source>
        <dbReference type="EMBL" id="CAG2062935.1"/>
    </source>
</evidence>
<comment type="caution">
    <text evidence="2">The sequence shown here is derived from an EMBL/GenBank/DDBJ whole genome shotgun (WGS) entry which is preliminary data.</text>
</comment>
<dbReference type="EMBL" id="CAJPIN010023284">
    <property type="protein sequence ID" value="CAG2062935.1"/>
    <property type="molecule type" value="Genomic_DNA"/>
</dbReference>
<evidence type="ECO:0000313" key="3">
    <source>
        <dbReference type="Proteomes" id="UP001153148"/>
    </source>
</evidence>
<reference evidence="2" key="1">
    <citation type="submission" date="2021-03" db="EMBL/GenBank/DDBJ databases">
        <authorList>
            <person name="Tran Van P."/>
        </authorList>
    </citation>
    <scope>NUCLEOTIDE SEQUENCE</scope>
</reference>